<evidence type="ECO:0000313" key="2">
    <source>
        <dbReference type="Proteomes" id="UP000295325"/>
    </source>
</evidence>
<proteinExistence type="predicted"/>
<dbReference type="Proteomes" id="UP000295325">
    <property type="component" value="Unassembled WGS sequence"/>
</dbReference>
<evidence type="ECO:0000313" key="1">
    <source>
        <dbReference type="EMBL" id="TDT63785.1"/>
    </source>
</evidence>
<comment type="caution">
    <text evidence="1">The sequence shown here is derived from an EMBL/GenBank/DDBJ whole genome shotgun (WGS) entry which is preliminary data.</text>
</comment>
<dbReference type="InterPro" id="IPR015915">
    <property type="entry name" value="Kelch-typ_b-propeller"/>
</dbReference>
<accession>A0A4V3ETT1</accession>
<protein>
    <submittedName>
        <fullName evidence="1">Uncharacterized protein</fullName>
    </submittedName>
</protein>
<dbReference type="AlphaFoldDB" id="A0A4V3ETT1"/>
<name>A0A4V3ETT1_9CLOT</name>
<dbReference type="EMBL" id="SOAZ01000001">
    <property type="protein sequence ID" value="TDT63785.1"/>
    <property type="molecule type" value="Genomic_DNA"/>
</dbReference>
<dbReference type="SUPFAM" id="SSF117281">
    <property type="entry name" value="Kelch motif"/>
    <property type="match status" value="1"/>
</dbReference>
<organism evidence="1 2">
    <name type="scientific">Fonticella tunisiensis</name>
    <dbReference type="NCBI Taxonomy" id="1096341"/>
    <lineage>
        <taxon>Bacteria</taxon>
        <taxon>Bacillati</taxon>
        <taxon>Bacillota</taxon>
        <taxon>Clostridia</taxon>
        <taxon>Eubacteriales</taxon>
        <taxon>Clostridiaceae</taxon>
        <taxon>Fonticella</taxon>
    </lineage>
</organism>
<keyword evidence="2" id="KW-1185">Reference proteome</keyword>
<sequence length="529" mass="60922">MHEAKGYDKSFNDGTIKEHIKMKPDVEIKGVVTIQLFDEKGKLEREIKTENRITDSIARMAFMDYFCCRIRGNPWGVQYEYNDDEVGSSISVKDSNYTEQNGSYSYFTAPFRHFFLTDDASPEEGFARAIKGNIIGWADKSRPYAGSSTVKGTINLSESFFTESNLHFVFDFPTSVANGTFQKLWWCEMKYDSTTQEILYGLRPISRRYKLDGYTGKSVNIQAPTNFTPGNYNTYKFRVFKYNNKLYVIGVNISTGRICMAVIDLDTEEYTEVDLYTTMGLTSSSYRPSAYLMAQENNYVYMMYPSYSNRLHILNLDDNTKTEIILSDSYYNLIGKQIPEIPSNWYSSIDSYLQNGMMACKNGRLYIPLRYYNGSTSKTFILVCNPDENLTKTALYDLSTVGSPAGPFLTSAMSLDGYDLKLQSRDADTWFVCNGSYTFITDNSFNIIDIGYRDHTFDYRYFLEDTPGCAIKKYYVPSGSQIYQWQYYWSIWEPIAAMTLLPSPVTKTPTNTMKIQYDFNIQRVDPFQP</sequence>
<reference evidence="1 2" key="1">
    <citation type="submission" date="2019-03" db="EMBL/GenBank/DDBJ databases">
        <title>Genomic Encyclopedia of Type Strains, Phase IV (KMG-IV): sequencing the most valuable type-strain genomes for metagenomic binning, comparative biology and taxonomic classification.</title>
        <authorList>
            <person name="Goeker M."/>
        </authorList>
    </citation>
    <scope>NUCLEOTIDE SEQUENCE [LARGE SCALE GENOMIC DNA]</scope>
    <source>
        <strain evidence="1 2">DSM 24455</strain>
    </source>
</reference>
<gene>
    <name evidence="1" type="ORF">EDD71_101212</name>
</gene>